<evidence type="ECO:0000256" key="1">
    <source>
        <dbReference type="ARBA" id="ARBA00004236"/>
    </source>
</evidence>
<evidence type="ECO:0000256" key="6">
    <source>
        <dbReference type="ARBA" id="ARBA00023136"/>
    </source>
</evidence>
<comment type="function">
    <text evidence="7">Catalyzes the glycosylation of 4,4'-diaponeurosporenoate, i.e. the esterification of glucose at the C1'' position with the carboxyl group of 4,4'-diaponeurosporenic acid, to form glycosyl-4,4'-diaponeurosporenoate. This is a step in the biosynthesis of staphyloxanthin, an orange pigment present in most staphylococci strains.</text>
</comment>
<keyword evidence="11" id="KW-1133">Transmembrane helix</keyword>
<evidence type="ECO:0000256" key="11">
    <source>
        <dbReference type="SAM" id="Phobius"/>
    </source>
</evidence>
<feature type="transmembrane region" description="Helical" evidence="11">
    <location>
        <begin position="274"/>
        <end position="294"/>
    </location>
</feature>
<evidence type="ECO:0000256" key="9">
    <source>
        <dbReference type="ARBA" id="ARBA00038120"/>
    </source>
</evidence>
<evidence type="ECO:0000259" key="12">
    <source>
        <dbReference type="Pfam" id="PF00535"/>
    </source>
</evidence>
<comment type="pathway">
    <text evidence="8">Carotenoid biosynthesis; staphyloxanthin biosynthesis; staphyloxanthin from farnesyl diphosphate: step 4/5.</text>
</comment>
<evidence type="ECO:0000256" key="2">
    <source>
        <dbReference type="ARBA" id="ARBA00022475"/>
    </source>
</evidence>
<evidence type="ECO:0000256" key="5">
    <source>
        <dbReference type="ARBA" id="ARBA00022746"/>
    </source>
</evidence>
<evidence type="ECO:0000256" key="8">
    <source>
        <dbReference type="ARBA" id="ARBA00037904"/>
    </source>
</evidence>
<protein>
    <recommendedName>
        <fullName evidence="10">4,4'-diaponeurosporenoate glycosyltransferase</fullName>
    </recommendedName>
</protein>
<dbReference type="CDD" id="cd00761">
    <property type="entry name" value="Glyco_tranf_GTA_type"/>
    <property type="match status" value="1"/>
</dbReference>
<sequence length="371" mass="41188">MWIVVLGFMIVGCVSGFILFRKNTLPVCPNSACMSLSGPASRKISVIIPARNEERNLPFLLESLLTQRVPPYEIIVVDDGSEDQTRAIAQRYGVKAVENSALPEGWTGKSWAVWNGYLQASGDVLVFLDADIRLQPQAMASLLHARERSKGVISVVPFHHTERVYERLALIMNMLGIFAFTSVFERHNPSKGLYGSCIVALREDYERINGHASVKSEVLDDLLIGSKFMAAGIPVTNFIGHGVVSFRMYPGGIRSQIEGFSKGAVLSTATLKPWTIVPIAIWVVGLLASYAVFFVANTSWAVPMLTGYVLYTAQLFYFMRYVGRFGFVIPVLHVISSLFFIGVMLYSLYQVVVVGHVRWKGRLVRVGGKRE</sequence>
<evidence type="ECO:0000313" key="13">
    <source>
        <dbReference type="EMBL" id="EFM12556.1"/>
    </source>
</evidence>
<gene>
    <name evidence="13" type="ORF">PaecuDRAFT_0067</name>
</gene>
<feature type="transmembrane region" description="Helical" evidence="11">
    <location>
        <begin position="325"/>
        <end position="349"/>
    </location>
</feature>
<evidence type="ECO:0000256" key="3">
    <source>
        <dbReference type="ARBA" id="ARBA00022676"/>
    </source>
</evidence>
<keyword evidence="5" id="KW-0125">Carotenoid biosynthesis</keyword>
<dbReference type="AlphaFoldDB" id="E0I4M5"/>
<keyword evidence="4 13" id="KW-0808">Transferase</keyword>
<keyword evidence="6 11" id="KW-0472">Membrane</keyword>
<evidence type="ECO:0000256" key="7">
    <source>
        <dbReference type="ARBA" id="ARBA00037281"/>
    </source>
</evidence>
<proteinExistence type="inferred from homology"/>
<evidence type="ECO:0000256" key="10">
    <source>
        <dbReference type="ARBA" id="ARBA00040345"/>
    </source>
</evidence>
<dbReference type="GO" id="GO:0005886">
    <property type="term" value="C:plasma membrane"/>
    <property type="evidence" value="ECO:0007669"/>
    <property type="project" value="UniProtKB-SubCell"/>
</dbReference>
<comment type="similarity">
    <text evidence="9">Belongs to the glycosyltransferase 2 family. CrtQ subfamily.</text>
</comment>
<name>E0I4M5_9BACL</name>
<dbReference type="Proteomes" id="UP000005387">
    <property type="component" value="Unassembled WGS sequence"/>
</dbReference>
<dbReference type="PANTHER" id="PTHR43646">
    <property type="entry name" value="GLYCOSYLTRANSFERASE"/>
    <property type="match status" value="1"/>
</dbReference>
<keyword evidence="3" id="KW-0328">Glycosyltransferase</keyword>
<feature type="domain" description="Glycosyltransferase 2-like" evidence="12">
    <location>
        <begin position="45"/>
        <end position="207"/>
    </location>
</feature>
<dbReference type="InterPro" id="IPR029044">
    <property type="entry name" value="Nucleotide-diphossugar_trans"/>
</dbReference>
<keyword evidence="11" id="KW-0812">Transmembrane</keyword>
<dbReference type="OrthoDB" id="9806525at2"/>
<dbReference type="GO" id="GO:0016117">
    <property type="term" value="P:carotenoid biosynthetic process"/>
    <property type="evidence" value="ECO:0007669"/>
    <property type="project" value="UniProtKB-KW"/>
</dbReference>
<dbReference type="PANTHER" id="PTHR43646:SF2">
    <property type="entry name" value="GLYCOSYLTRANSFERASE 2-LIKE DOMAIN-CONTAINING PROTEIN"/>
    <property type="match status" value="1"/>
</dbReference>
<dbReference type="EMBL" id="AEDD01000001">
    <property type="protein sequence ID" value="EFM12556.1"/>
    <property type="molecule type" value="Genomic_DNA"/>
</dbReference>
<dbReference type="GO" id="GO:0016757">
    <property type="term" value="F:glycosyltransferase activity"/>
    <property type="evidence" value="ECO:0007669"/>
    <property type="project" value="UniProtKB-KW"/>
</dbReference>
<dbReference type="Pfam" id="PF00535">
    <property type="entry name" value="Glycos_transf_2"/>
    <property type="match status" value="1"/>
</dbReference>
<organism evidence="13 14">
    <name type="scientific">Paenibacillus curdlanolyticus YK9</name>
    <dbReference type="NCBI Taxonomy" id="717606"/>
    <lineage>
        <taxon>Bacteria</taxon>
        <taxon>Bacillati</taxon>
        <taxon>Bacillota</taxon>
        <taxon>Bacilli</taxon>
        <taxon>Bacillales</taxon>
        <taxon>Paenibacillaceae</taxon>
        <taxon>Paenibacillus</taxon>
    </lineage>
</organism>
<dbReference type="eggNOG" id="COG1215">
    <property type="taxonomic scope" value="Bacteria"/>
</dbReference>
<evidence type="ECO:0000256" key="4">
    <source>
        <dbReference type="ARBA" id="ARBA00022679"/>
    </source>
</evidence>
<dbReference type="Gene3D" id="3.90.550.10">
    <property type="entry name" value="Spore Coat Polysaccharide Biosynthesis Protein SpsA, Chain A"/>
    <property type="match status" value="1"/>
</dbReference>
<evidence type="ECO:0000313" key="14">
    <source>
        <dbReference type="Proteomes" id="UP000005387"/>
    </source>
</evidence>
<comment type="subcellular location">
    <subcellularLocation>
        <location evidence="1">Cell membrane</location>
    </subcellularLocation>
</comment>
<feature type="transmembrane region" description="Helical" evidence="11">
    <location>
        <begin position="300"/>
        <end position="318"/>
    </location>
</feature>
<keyword evidence="14" id="KW-1185">Reference proteome</keyword>
<accession>E0I4M5</accession>
<dbReference type="InterPro" id="IPR001173">
    <property type="entry name" value="Glyco_trans_2-like"/>
</dbReference>
<dbReference type="SUPFAM" id="SSF53448">
    <property type="entry name" value="Nucleotide-diphospho-sugar transferases"/>
    <property type="match status" value="1"/>
</dbReference>
<dbReference type="STRING" id="717606.PaecuDRAFT_0067"/>
<reference evidence="13 14" key="1">
    <citation type="submission" date="2010-07" db="EMBL/GenBank/DDBJ databases">
        <title>The draft genome of Paenibacillus curdlanolyticus YK9.</title>
        <authorList>
            <consortium name="US DOE Joint Genome Institute (JGI-PGF)"/>
            <person name="Lucas S."/>
            <person name="Copeland A."/>
            <person name="Lapidus A."/>
            <person name="Cheng J.-F."/>
            <person name="Bruce D."/>
            <person name="Goodwin L."/>
            <person name="Pitluck S."/>
            <person name="Land M.L."/>
            <person name="Hauser L."/>
            <person name="Chang Y.-J."/>
            <person name="Jeffries C."/>
            <person name="Anderson I.J."/>
            <person name="Johnson E."/>
            <person name="Loganathan U."/>
            <person name="Mulhopadhyay B."/>
            <person name="Kyrpides N."/>
            <person name="Woyke T.J."/>
        </authorList>
    </citation>
    <scope>NUCLEOTIDE SEQUENCE [LARGE SCALE GENOMIC DNA]</scope>
    <source>
        <strain evidence="13 14">YK9</strain>
    </source>
</reference>
<keyword evidence="2" id="KW-1003">Cell membrane</keyword>
<dbReference type="RefSeq" id="WP_006036085.1">
    <property type="nucleotide sequence ID" value="NZ_AEDD01000001.1"/>
</dbReference>